<keyword evidence="4" id="KW-0238">DNA-binding</keyword>
<keyword evidence="5" id="KW-0804">Transcription</keyword>
<dbReference type="SUPFAM" id="SSF88946">
    <property type="entry name" value="Sigma2 domain of RNA polymerase sigma factors"/>
    <property type="match status" value="1"/>
</dbReference>
<comment type="similarity">
    <text evidence="1">Belongs to the sigma-70 factor family. ECF subfamily.</text>
</comment>
<dbReference type="InterPro" id="IPR014284">
    <property type="entry name" value="RNA_pol_sigma-70_dom"/>
</dbReference>
<evidence type="ECO:0000256" key="1">
    <source>
        <dbReference type="ARBA" id="ARBA00010641"/>
    </source>
</evidence>
<dbReference type="Gene3D" id="1.10.10.10">
    <property type="entry name" value="Winged helix-like DNA-binding domain superfamily/Winged helix DNA-binding domain"/>
    <property type="match status" value="1"/>
</dbReference>
<feature type="domain" description="RNA polymerase sigma factor 70 region 4 type 2" evidence="6">
    <location>
        <begin position="143"/>
        <end position="192"/>
    </location>
</feature>
<dbReference type="Pfam" id="PF08281">
    <property type="entry name" value="Sigma70_r4_2"/>
    <property type="match status" value="1"/>
</dbReference>
<dbReference type="Proteomes" id="UP001162741">
    <property type="component" value="Chromosome"/>
</dbReference>
<sequence>MKYQEIISQFQQDLHGGLALLYQEYGGQLYSYACHRWQLSEDDSYEALYKTLETVGRVITRYEFMSQAHFLNWLFKIHKNNILGIFRARKNKELPMVGLQDWMTESIEDEDDFSVEAFSDVIEKIAAIPANDGGTQRSQLMFAMQKALLLLSDIERELLMLRMNNYSYDEIAKMIGTENNQLKVKFNRAKAKVKKKTLEILKDTLL</sequence>
<dbReference type="InterPro" id="IPR036388">
    <property type="entry name" value="WH-like_DNA-bd_sf"/>
</dbReference>
<dbReference type="PANTHER" id="PTHR43133:SF8">
    <property type="entry name" value="RNA POLYMERASE SIGMA FACTOR HI_1459-RELATED"/>
    <property type="match status" value="1"/>
</dbReference>
<evidence type="ECO:0000259" key="6">
    <source>
        <dbReference type="Pfam" id="PF08281"/>
    </source>
</evidence>
<dbReference type="Gene3D" id="1.10.1740.10">
    <property type="match status" value="1"/>
</dbReference>
<organism evidence="7 8">
    <name type="scientific">Chitinophaga horti</name>
    <dbReference type="NCBI Taxonomy" id="2920382"/>
    <lineage>
        <taxon>Bacteria</taxon>
        <taxon>Pseudomonadati</taxon>
        <taxon>Bacteroidota</taxon>
        <taxon>Chitinophagia</taxon>
        <taxon>Chitinophagales</taxon>
        <taxon>Chitinophagaceae</taxon>
        <taxon>Chitinophaga</taxon>
    </lineage>
</organism>
<name>A0ABY6J2B8_9BACT</name>
<evidence type="ECO:0000256" key="5">
    <source>
        <dbReference type="ARBA" id="ARBA00023163"/>
    </source>
</evidence>
<dbReference type="PANTHER" id="PTHR43133">
    <property type="entry name" value="RNA POLYMERASE ECF-TYPE SIGMA FACTO"/>
    <property type="match status" value="1"/>
</dbReference>
<evidence type="ECO:0000256" key="4">
    <source>
        <dbReference type="ARBA" id="ARBA00023125"/>
    </source>
</evidence>
<evidence type="ECO:0000313" key="7">
    <source>
        <dbReference type="EMBL" id="UYQ93800.1"/>
    </source>
</evidence>
<protein>
    <submittedName>
        <fullName evidence="7">Sigma-70 family RNA polymerase sigma factor</fullName>
    </submittedName>
</protein>
<proteinExistence type="inferred from homology"/>
<dbReference type="InterPro" id="IPR039425">
    <property type="entry name" value="RNA_pol_sigma-70-like"/>
</dbReference>
<accession>A0ABY6J2B8</accession>
<evidence type="ECO:0000313" key="8">
    <source>
        <dbReference type="Proteomes" id="UP001162741"/>
    </source>
</evidence>
<dbReference type="NCBIfam" id="TIGR02937">
    <property type="entry name" value="sigma70-ECF"/>
    <property type="match status" value="1"/>
</dbReference>
<dbReference type="InterPro" id="IPR013325">
    <property type="entry name" value="RNA_pol_sigma_r2"/>
</dbReference>
<evidence type="ECO:0000256" key="2">
    <source>
        <dbReference type="ARBA" id="ARBA00023015"/>
    </source>
</evidence>
<keyword evidence="8" id="KW-1185">Reference proteome</keyword>
<dbReference type="InterPro" id="IPR013249">
    <property type="entry name" value="RNA_pol_sigma70_r4_t2"/>
</dbReference>
<gene>
    <name evidence="7" type="ORF">MKQ68_01660</name>
</gene>
<reference evidence="7" key="1">
    <citation type="submission" date="2022-10" db="EMBL/GenBank/DDBJ databases">
        <title>Chitinophaga sp. nov., isolated from soil.</title>
        <authorList>
            <person name="Jeon C.O."/>
        </authorList>
    </citation>
    <scope>NUCLEOTIDE SEQUENCE</scope>
    <source>
        <strain evidence="7">R8</strain>
    </source>
</reference>
<evidence type="ECO:0000256" key="3">
    <source>
        <dbReference type="ARBA" id="ARBA00023082"/>
    </source>
</evidence>
<dbReference type="RefSeq" id="WP_264281806.1">
    <property type="nucleotide sequence ID" value="NZ_CP107006.1"/>
</dbReference>
<dbReference type="InterPro" id="IPR013324">
    <property type="entry name" value="RNA_pol_sigma_r3/r4-like"/>
</dbReference>
<dbReference type="SUPFAM" id="SSF88659">
    <property type="entry name" value="Sigma3 and sigma4 domains of RNA polymerase sigma factors"/>
    <property type="match status" value="1"/>
</dbReference>
<dbReference type="EMBL" id="CP107006">
    <property type="protein sequence ID" value="UYQ93800.1"/>
    <property type="molecule type" value="Genomic_DNA"/>
</dbReference>
<keyword evidence="2" id="KW-0805">Transcription regulation</keyword>
<keyword evidence="3" id="KW-0731">Sigma factor</keyword>